<protein>
    <submittedName>
        <fullName evidence="7">IclR family transcriptional regulator</fullName>
    </submittedName>
</protein>
<keyword evidence="2" id="KW-0238">DNA-binding</keyword>
<evidence type="ECO:0000256" key="2">
    <source>
        <dbReference type="ARBA" id="ARBA00023125"/>
    </source>
</evidence>
<evidence type="ECO:0000256" key="3">
    <source>
        <dbReference type="ARBA" id="ARBA00023163"/>
    </source>
</evidence>
<dbReference type="InterPro" id="IPR005471">
    <property type="entry name" value="Tscrpt_reg_IclR_N"/>
</dbReference>
<dbReference type="CDD" id="cd00090">
    <property type="entry name" value="HTH_ARSR"/>
    <property type="match status" value="1"/>
</dbReference>
<dbReference type="OrthoDB" id="9807558at2"/>
<dbReference type="Gene3D" id="3.30.450.40">
    <property type="match status" value="1"/>
</dbReference>
<evidence type="ECO:0000259" key="6">
    <source>
        <dbReference type="PROSITE" id="PS51078"/>
    </source>
</evidence>
<evidence type="ECO:0000259" key="5">
    <source>
        <dbReference type="PROSITE" id="PS51077"/>
    </source>
</evidence>
<keyword evidence="8" id="KW-1185">Reference proteome</keyword>
<dbReference type="SUPFAM" id="SSF46785">
    <property type="entry name" value="Winged helix' DNA-binding domain"/>
    <property type="match status" value="1"/>
</dbReference>
<dbReference type="SUPFAM" id="SSF55781">
    <property type="entry name" value="GAF domain-like"/>
    <property type="match status" value="1"/>
</dbReference>
<organism evidence="7 8">
    <name type="scientific">Achromobacter aloeverae</name>
    <dbReference type="NCBI Taxonomy" id="1750518"/>
    <lineage>
        <taxon>Bacteria</taxon>
        <taxon>Pseudomonadati</taxon>
        <taxon>Pseudomonadota</taxon>
        <taxon>Betaproteobacteria</taxon>
        <taxon>Burkholderiales</taxon>
        <taxon>Alcaligenaceae</taxon>
        <taxon>Achromobacter</taxon>
    </lineage>
</organism>
<accession>A0A4Q1HEP3</accession>
<dbReference type="Gene3D" id="1.10.10.10">
    <property type="entry name" value="Winged helix-like DNA-binding domain superfamily/Winged helix DNA-binding domain"/>
    <property type="match status" value="1"/>
</dbReference>
<feature type="domain" description="HTH iclR-type" evidence="5">
    <location>
        <begin position="2"/>
        <end position="64"/>
    </location>
</feature>
<dbReference type="RefSeq" id="WP_129153723.1">
    <property type="nucleotide sequence ID" value="NZ_JBHSDO010000004.1"/>
</dbReference>
<dbReference type="PROSITE" id="PS51078">
    <property type="entry name" value="ICLR_ED"/>
    <property type="match status" value="1"/>
</dbReference>
<dbReference type="Proteomes" id="UP000290849">
    <property type="component" value="Unassembled WGS sequence"/>
</dbReference>
<dbReference type="Pfam" id="PF01614">
    <property type="entry name" value="IclR_C"/>
    <property type="match status" value="1"/>
</dbReference>
<dbReference type="InterPro" id="IPR011991">
    <property type="entry name" value="ArsR-like_HTH"/>
</dbReference>
<dbReference type="Pfam" id="PF09339">
    <property type="entry name" value="HTH_IclR"/>
    <property type="match status" value="1"/>
</dbReference>
<evidence type="ECO:0000313" key="7">
    <source>
        <dbReference type="EMBL" id="RXN83942.1"/>
    </source>
</evidence>
<gene>
    <name evidence="7" type="ORF">C7R54_25455</name>
</gene>
<dbReference type="PANTHER" id="PTHR30136">
    <property type="entry name" value="HELIX-TURN-HELIX TRANSCRIPTIONAL REGULATOR, ICLR FAMILY"/>
    <property type="match status" value="1"/>
</dbReference>
<evidence type="ECO:0000256" key="1">
    <source>
        <dbReference type="ARBA" id="ARBA00023015"/>
    </source>
</evidence>
<dbReference type="InterPro" id="IPR029016">
    <property type="entry name" value="GAF-like_dom_sf"/>
</dbReference>
<keyword evidence="3" id="KW-0804">Transcription</keyword>
<comment type="caution">
    <text evidence="7">The sequence shown here is derived from an EMBL/GenBank/DDBJ whole genome shotgun (WGS) entry which is preliminary data.</text>
</comment>
<reference evidence="7 8" key="1">
    <citation type="journal article" date="2017" name="Int. J. Syst. Evol. Microbiol.">
        <title>Achromobacter aloeverae sp. nov., isolated from the root of Aloe vera (L.) Burm.f.</title>
        <authorList>
            <person name="Kuncharoen N."/>
            <person name="Muramatsu Y."/>
            <person name="Shibata C."/>
            <person name="Kamakura Y."/>
            <person name="Nakagawa Y."/>
            <person name="Tanasupawat S."/>
        </authorList>
    </citation>
    <scope>NUCLEOTIDE SEQUENCE [LARGE SCALE GENOMIC DNA]</scope>
    <source>
        <strain evidence="7 8">AVA-1</strain>
    </source>
</reference>
<name>A0A4Q1HEP3_9BURK</name>
<dbReference type="InterPro" id="IPR036390">
    <property type="entry name" value="WH_DNA-bd_sf"/>
</dbReference>
<feature type="region of interest" description="Disordered" evidence="4">
    <location>
        <begin position="250"/>
        <end position="269"/>
    </location>
</feature>
<dbReference type="AlphaFoldDB" id="A0A4Q1HEP3"/>
<dbReference type="InterPro" id="IPR050707">
    <property type="entry name" value="HTH_MetabolicPath_Reg"/>
</dbReference>
<dbReference type="EMBL" id="PYAL01000009">
    <property type="protein sequence ID" value="RXN83942.1"/>
    <property type="molecule type" value="Genomic_DNA"/>
</dbReference>
<proteinExistence type="predicted"/>
<dbReference type="SMART" id="SM00346">
    <property type="entry name" value="HTH_ICLR"/>
    <property type="match status" value="1"/>
</dbReference>
<evidence type="ECO:0000313" key="8">
    <source>
        <dbReference type="Proteomes" id="UP000290849"/>
    </source>
</evidence>
<evidence type="ECO:0000256" key="4">
    <source>
        <dbReference type="SAM" id="MobiDB-lite"/>
    </source>
</evidence>
<dbReference type="PROSITE" id="PS51077">
    <property type="entry name" value="HTH_ICLR"/>
    <property type="match status" value="1"/>
</dbReference>
<sequence length="269" mass="29322">MSNIIERSFAILQELSYHRDGRTLSELAEKLDIPLSATHRLLNDLIAIGYVRKDERHGEFTLTMQIVSLALRHLSSGGIVDVAQPILERLAATSRELVRLAVVDGDQLIYVAKAQGATVGLRYDPEMGQPVMLSCSAAGLVWLGHKTEEEALRLIATQGMGDPKDFGPDAPTSIKALMTQVRATRKRGYATTINVFLPGMSSMAAPVYGPGQEVLAVLIVAGPMNRLTQERMDALSRDLVQTADELSAASAVSPIFQRRPSQPLPTRKH</sequence>
<dbReference type="GO" id="GO:0045892">
    <property type="term" value="P:negative regulation of DNA-templated transcription"/>
    <property type="evidence" value="ECO:0007669"/>
    <property type="project" value="TreeGrafter"/>
</dbReference>
<dbReference type="GO" id="GO:0003700">
    <property type="term" value="F:DNA-binding transcription factor activity"/>
    <property type="evidence" value="ECO:0007669"/>
    <property type="project" value="TreeGrafter"/>
</dbReference>
<dbReference type="GO" id="GO:0003677">
    <property type="term" value="F:DNA binding"/>
    <property type="evidence" value="ECO:0007669"/>
    <property type="project" value="UniProtKB-KW"/>
</dbReference>
<dbReference type="InterPro" id="IPR036388">
    <property type="entry name" value="WH-like_DNA-bd_sf"/>
</dbReference>
<feature type="domain" description="IclR-ED" evidence="6">
    <location>
        <begin position="65"/>
        <end position="252"/>
    </location>
</feature>
<dbReference type="InterPro" id="IPR014757">
    <property type="entry name" value="Tscrpt_reg_IclR_C"/>
</dbReference>
<dbReference type="PANTHER" id="PTHR30136:SF35">
    <property type="entry name" value="HTH-TYPE TRANSCRIPTIONAL REGULATOR RV1719"/>
    <property type="match status" value="1"/>
</dbReference>
<keyword evidence="1" id="KW-0805">Transcription regulation</keyword>